<dbReference type="PANTHER" id="PTHR10857">
    <property type="entry name" value="COPINE"/>
    <property type="match status" value="1"/>
</dbReference>
<dbReference type="Pfam" id="PF07002">
    <property type="entry name" value="Copine"/>
    <property type="match status" value="1"/>
</dbReference>
<dbReference type="AlphaFoldDB" id="A0A5B7IDX0"/>
<accession>A0A5B7IDX0</accession>
<dbReference type="Proteomes" id="UP000324222">
    <property type="component" value="Unassembled WGS sequence"/>
</dbReference>
<dbReference type="PANTHER" id="PTHR10857:SF106">
    <property type="entry name" value="C2 DOMAIN-CONTAINING PROTEIN"/>
    <property type="match status" value="1"/>
</dbReference>
<dbReference type="InterPro" id="IPR010734">
    <property type="entry name" value="Copine_C"/>
</dbReference>
<evidence type="ECO:0000259" key="1">
    <source>
        <dbReference type="Pfam" id="PF07002"/>
    </source>
</evidence>
<dbReference type="OrthoDB" id="5855668at2759"/>
<proteinExistence type="predicted"/>
<dbReference type="GO" id="GO:0071277">
    <property type="term" value="P:cellular response to calcium ion"/>
    <property type="evidence" value="ECO:0007669"/>
    <property type="project" value="TreeGrafter"/>
</dbReference>
<dbReference type="GO" id="GO:0005544">
    <property type="term" value="F:calcium-dependent phospholipid binding"/>
    <property type="evidence" value="ECO:0007669"/>
    <property type="project" value="InterPro"/>
</dbReference>
<comment type="caution">
    <text evidence="2">The sequence shown here is derived from an EMBL/GenBank/DDBJ whole genome shotgun (WGS) entry which is preliminary data.</text>
</comment>
<evidence type="ECO:0000313" key="2">
    <source>
        <dbReference type="EMBL" id="MPC79078.1"/>
    </source>
</evidence>
<dbReference type="EMBL" id="VSRR010050177">
    <property type="protein sequence ID" value="MPC79078.1"/>
    <property type="molecule type" value="Genomic_DNA"/>
</dbReference>
<dbReference type="InterPro" id="IPR045052">
    <property type="entry name" value="Copine"/>
</dbReference>
<evidence type="ECO:0000313" key="3">
    <source>
        <dbReference type="Proteomes" id="UP000324222"/>
    </source>
</evidence>
<sequence length="112" mass="13005">MIPYFTASNGDPKSSQSLHFIHSQTPNQYVRAITSVGEIIEDYDTDKFFPVLGFGARMPPDYTQVSHEFFVNGDPSNPFCHRVQGKLFLLDFIFWFWCHVETSCSKKKKKIY</sequence>
<reference evidence="2 3" key="1">
    <citation type="submission" date="2019-05" db="EMBL/GenBank/DDBJ databases">
        <title>Another draft genome of Portunus trituberculatus and its Hox gene families provides insights of decapod evolution.</title>
        <authorList>
            <person name="Jeong J.-H."/>
            <person name="Song I."/>
            <person name="Kim S."/>
            <person name="Choi T."/>
            <person name="Kim D."/>
            <person name="Ryu S."/>
            <person name="Kim W."/>
        </authorList>
    </citation>
    <scope>NUCLEOTIDE SEQUENCE [LARGE SCALE GENOMIC DNA]</scope>
    <source>
        <tissue evidence="2">Muscle</tissue>
    </source>
</reference>
<dbReference type="GO" id="GO:0005886">
    <property type="term" value="C:plasma membrane"/>
    <property type="evidence" value="ECO:0007669"/>
    <property type="project" value="TreeGrafter"/>
</dbReference>
<organism evidence="2 3">
    <name type="scientific">Portunus trituberculatus</name>
    <name type="common">Swimming crab</name>
    <name type="synonym">Neptunus trituberculatus</name>
    <dbReference type="NCBI Taxonomy" id="210409"/>
    <lineage>
        <taxon>Eukaryota</taxon>
        <taxon>Metazoa</taxon>
        <taxon>Ecdysozoa</taxon>
        <taxon>Arthropoda</taxon>
        <taxon>Crustacea</taxon>
        <taxon>Multicrustacea</taxon>
        <taxon>Malacostraca</taxon>
        <taxon>Eumalacostraca</taxon>
        <taxon>Eucarida</taxon>
        <taxon>Decapoda</taxon>
        <taxon>Pleocyemata</taxon>
        <taxon>Brachyura</taxon>
        <taxon>Eubrachyura</taxon>
        <taxon>Portunoidea</taxon>
        <taxon>Portunidae</taxon>
        <taxon>Portuninae</taxon>
        <taxon>Portunus</taxon>
    </lineage>
</organism>
<keyword evidence="3" id="KW-1185">Reference proteome</keyword>
<name>A0A5B7IDX0_PORTR</name>
<gene>
    <name evidence="2" type="primary">CPNE4</name>
    <name evidence="2" type="ORF">E2C01_073590</name>
</gene>
<feature type="domain" description="Copine C-terminal" evidence="1">
    <location>
        <begin position="17"/>
        <end position="85"/>
    </location>
</feature>
<protein>
    <submittedName>
        <fullName evidence="2">Copine-4</fullName>
    </submittedName>
</protein>